<dbReference type="EMBL" id="AP026866">
    <property type="protein sequence ID" value="BDS07348.1"/>
    <property type="molecule type" value="Genomic_DNA"/>
</dbReference>
<dbReference type="AlphaFoldDB" id="A0AAT9FN26"/>
<proteinExistence type="predicted"/>
<organism evidence="1">
    <name type="scientific">Oceaniferula spumae</name>
    <dbReference type="NCBI Taxonomy" id="2979115"/>
    <lineage>
        <taxon>Bacteria</taxon>
        <taxon>Pseudomonadati</taxon>
        <taxon>Verrucomicrobiota</taxon>
        <taxon>Verrucomicrobiia</taxon>
        <taxon>Verrucomicrobiales</taxon>
        <taxon>Verrucomicrobiaceae</taxon>
        <taxon>Oceaniferula</taxon>
    </lineage>
</organism>
<sequence>MTKGDVIHNMLHPYNPIKDTAVVTLMKYSSENEFIQIHGPNENISLRHLGDGTWEVADPINANEGLPHVGRMFEERTK</sequence>
<protein>
    <submittedName>
        <fullName evidence="1">Uncharacterized protein</fullName>
    </submittedName>
</protein>
<reference evidence="1" key="1">
    <citation type="submission" date="2024-07" db="EMBL/GenBank/DDBJ databases">
        <title>Complete genome sequence of Verrucomicrobiaceae bacterium NT6N.</title>
        <authorList>
            <person name="Huang C."/>
            <person name="Takami H."/>
            <person name="Hamasaki K."/>
        </authorList>
    </citation>
    <scope>NUCLEOTIDE SEQUENCE</scope>
    <source>
        <strain evidence="1">NT6N</strain>
    </source>
</reference>
<dbReference type="KEGG" id="osu:NT6N_23880"/>
<gene>
    <name evidence="1" type="ORF">NT6N_23880</name>
</gene>
<accession>A0AAT9FN26</accession>
<evidence type="ECO:0000313" key="1">
    <source>
        <dbReference type="EMBL" id="BDS07348.1"/>
    </source>
</evidence>
<name>A0AAT9FN26_9BACT</name>